<dbReference type="PANTHER" id="PTHR47345:SF1">
    <property type="entry name" value="CUT9-INTERACTING PROTEIN SCN1"/>
    <property type="match status" value="1"/>
</dbReference>
<dbReference type="OrthoDB" id="413993at2759"/>
<dbReference type="Proteomes" id="UP000326924">
    <property type="component" value="Unassembled WGS sequence"/>
</dbReference>
<evidence type="ECO:0000313" key="2">
    <source>
        <dbReference type="EMBL" id="KAA8895517.1"/>
    </source>
</evidence>
<feature type="compositionally biased region" description="Acidic residues" evidence="1">
    <location>
        <begin position="218"/>
        <end position="227"/>
    </location>
</feature>
<protein>
    <recommendedName>
        <fullName evidence="4">Cut9 interacting protein Scn1</fullName>
    </recommendedName>
</protein>
<gene>
    <name evidence="2" type="ORF">FN846DRAFT_969131</name>
</gene>
<dbReference type="EMBL" id="VXIS01000259">
    <property type="protein sequence ID" value="KAA8895517.1"/>
    <property type="molecule type" value="Genomic_DNA"/>
</dbReference>
<dbReference type="Pfam" id="PF01026">
    <property type="entry name" value="TatD_DNase"/>
    <property type="match status" value="1"/>
</dbReference>
<name>A0A5J5EKA7_9PEZI</name>
<evidence type="ECO:0000256" key="1">
    <source>
        <dbReference type="SAM" id="MobiDB-lite"/>
    </source>
</evidence>
<dbReference type="InterPro" id="IPR053044">
    <property type="entry name" value="Metallo-hydrolase/TatD-type"/>
</dbReference>
<dbReference type="InParanoid" id="A0A5J5EKA7"/>
<evidence type="ECO:0008006" key="4">
    <source>
        <dbReference type="Google" id="ProtNLM"/>
    </source>
</evidence>
<dbReference type="InterPro" id="IPR032466">
    <property type="entry name" value="Metal_Hydrolase"/>
</dbReference>
<accession>A0A5J5EKA7</accession>
<feature type="region of interest" description="Disordered" evidence="1">
    <location>
        <begin position="192"/>
        <end position="227"/>
    </location>
</feature>
<dbReference type="SUPFAM" id="SSF51556">
    <property type="entry name" value="Metallo-dependent hydrolases"/>
    <property type="match status" value="1"/>
</dbReference>
<dbReference type="AlphaFoldDB" id="A0A5J5EKA7"/>
<dbReference type="PANTHER" id="PTHR47345">
    <property type="entry name" value="CUT9-INTERACTING PROTEIN SCN1"/>
    <property type="match status" value="1"/>
</dbReference>
<dbReference type="InterPro" id="IPR001130">
    <property type="entry name" value="TatD-like"/>
</dbReference>
<organism evidence="2 3">
    <name type="scientific">Sphaerosporella brunnea</name>
    <dbReference type="NCBI Taxonomy" id="1250544"/>
    <lineage>
        <taxon>Eukaryota</taxon>
        <taxon>Fungi</taxon>
        <taxon>Dikarya</taxon>
        <taxon>Ascomycota</taxon>
        <taxon>Pezizomycotina</taxon>
        <taxon>Pezizomycetes</taxon>
        <taxon>Pezizales</taxon>
        <taxon>Pyronemataceae</taxon>
        <taxon>Sphaerosporella</taxon>
    </lineage>
</organism>
<reference evidence="2 3" key="1">
    <citation type="submission" date="2019-09" db="EMBL/GenBank/DDBJ databases">
        <title>Draft genome of the ectomycorrhizal ascomycete Sphaerosporella brunnea.</title>
        <authorList>
            <consortium name="DOE Joint Genome Institute"/>
            <person name="Benucci G.M."/>
            <person name="Marozzi G."/>
            <person name="Antonielli L."/>
            <person name="Sanchez S."/>
            <person name="Marco P."/>
            <person name="Wang X."/>
            <person name="Falini L.B."/>
            <person name="Barry K."/>
            <person name="Haridas S."/>
            <person name="Lipzen A."/>
            <person name="Labutti K."/>
            <person name="Grigoriev I.V."/>
            <person name="Murat C."/>
            <person name="Martin F."/>
            <person name="Albertini E."/>
            <person name="Donnini D."/>
            <person name="Bonito G."/>
        </authorList>
    </citation>
    <scope>NUCLEOTIDE SEQUENCE [LARGE SCALE GENOMIC DNA]</scope>
    <source>
        <strain evidence="2 3">Sb_GMNB300</strain>
    </source>
</reference>
<dbReference type="FunCoup" id="A0A5J5EKA7">
    <property type="interactions" value="48"/>
</dbReference>
<dbReference type="GO" id="GO:0016788">
    <property type="term" value="F:hydrolase activity, acting on ester bonds"/>
    <property type="evidence" value="ECO:0007669"/>
    <property type="project" value="InterPro"/>
</dbReference>
<dbReference type="Gene3D" id="3.20.20.140">
    <property type="entry name" value="Metal-dependent hydrolases"/>
    <property type="match status" value="1"/>
</dbReference>
<proteinExistence type="predicted"/>
<comment type="caution">
    <text evidence="2">The sequence shown here is derived from an EMBL/GenBank/DDBJ whole genome shotgun (WGS) entry which is preliminary data.</text>
</comment>
<keyword evidence="3" id="KW-1185">Reference proteome</keyword>
<sequence length="355" mass="39388">MKTATLTIMGTRLEDQPLVAGVARSQPITKVVPSFGYHPWFSHLIFDDRAGSSKLEAELKRDHYMSVLMPSPDEDFISQLPAPRPLSAAIAEIRAHLEEFPQALVGEIGLDRGFRLPFPSPDHVGPAGSTPSRLEGHGLTPYRVNLDHQKMLFKAQLELAGSLGRAVSVHGVQCHGALLDTFRELWVGHELPRESRKDQKRRRRKAATGGHEYLPDLGDSDLESEDEEVQNKALAPKPFPPRICLHSFSAPLQTLKQYLATPSPTTLYPSQLFFSFSSTINAKPEKGHLSKIGETIKAVPDESLLIESDLHTAGELLDEALGEALLLVSEIKGWELEEGTKQLGNNWRRFIFGQE</sequence>
<evidence type="ECO:0000313" key="3">
    <source>
        <dbReference type="Proteomes" id="UP000326924"/>
    </source>
</evidence>